<evidence type="ECO:0000256" key="4">
    <source>
        <dbReference type="ARBA" id="ARBA00021721"/>
    </source>
</evidence>
<keyword evidence="11" id="KW-1015">Disulfide bond</keyword>
<gene>
    <name evidence="14" type="ORF">KPH14_011073</name>
</gene>
<dbReference type="GO" id="GO:0050482">
    <property type="term" value="P:arachidonate secretion"/>
    <property type="evidence" value="ECO:0007669"/>
    <property type="project" value="InterPro"/>
</dbReference>
<dbReference type="GO" id="GO:0031409">
    <property type="term" value="F:pigment binding"/>
    <property type="evidence" value="ECO:0007669"/>
    <property type="project" value="InterPro"/>
</dbReference>
<evidence type="ECO:0000256" key="5">
    <source>
        <dbReference type="ARBA" id="ARBA00022525"/>
    </source>
</evidence>
<dbReference type="GO" id="GO:0006644">
    <property type="term" value="P:phospholipid metabolic process"/>
    <property type="evidence" value="ECO:0007669"/>
    <property type="project" value="InterPro"/>
</dbReference>
<dbReference type="InterPro" id="IPR012674">
    <property type="entry name" value="Calycin"/>
</dbReference>
<dbReference type="InterPro" id="IPR033113">
    <property type="entry name" value="PLA2_histidine"/>
</dbReference>
<dbReference type="Pfam" id="PF05826">
    <property type="entry name" value="Phospholip_A2_2"/>
    <property type="match status" value="1"/>
</dbReference>
<keyword evidence="6" id="KW-0479">Metal-binding</keyword>
<evidence type="ECO:0000256" key="3">
    <source>
        <dbReference type="ARBA" id="ARBA00013278"/>
    </source>
</evidence>
<proteinExistence type="predicted"/>
<dbReference type="PANTHER" id="PTHR12253">
    <property type="entry name" value="RH14732P"/>
    <property type="match status" value="1"/>
</dbReference>
<evidence type="ECO:0000313" key="14">
    <source>
        <dbReference type="EMBL" id="KAK2579729.1"/>
    </source>
</evidence>
<evidence type="ECO:0000313" key="15">
    <source>
        <dbReference type="Proteomes" id="UP001258017"/>
    </source>
</evidence>
<dbReference type="InterPro" id="IPR003057">
    <property type="entry name" value="Invtbrt_color"/>
</dbReference>
<dbReference type="SUPFAM" id="SSF50814">
    <property type="entry name" value="Lipocalins"/>
    <property type="match status" value="1"/>
</dbReference>
<evidence type="ECO:0000259" key="13">
    <source>
        <dbReference type="Pfam" id="PF05826"/>
    </source>
</evidence>
<evidence type="ECO:0000256" key="8">
    <source>
        <dbReference type="ARBA" id="ARBA00022837"/>
    </source>
</evidence>
<dbReference type="AlphaFoldDB" id="A0AAD9RHF1"/>
<dbReference type="GO" id="GO:0016042">
    <property type="term" value="P:lipid catabolic process"/>
    <property type="evidence" value="ECO:0007669"/>
    <property type="project" value="UniProtKB-KW"/>
</dbReference>
<name>A0AAD9RHF1_9HYME</name>
<dbReference type="InterPro" id="IPR016090">
    <property type="entry name" value="PLA2-like_dom"/>
</dbReference>
<evidence type="ECO:0000256" key="12">
    <source>
        <dbReference type="ARBA" id="ARBA00029903"/>
    </source>
</evidence>
<protein>
    <recommendedName>
        <fullName evidence="4">Phospholipase A2</fullName>
        <ecNumber evidence="3">3.1.1.4</ecNumber>
    </recommendedName>
    <alternativeName>
        <fullName evidence="12">Phosphatidylcholine 2-acylhydrolase</fullName>
    </alternativeName>
</protein>
<dbReference type="FunFam" id="1.20.90.10:FF:000002">
    <property type="entry name" value="Phospholipase A2 group III"/>
    <property type="match status" value="1"/>
</dbReference>
<evidence type="ECO:0000256" key="2">
    <source>
        <dbReference type="ARBA" id="ARBA00004613"/>
    </source>
</evidence>
<keyword evidence="9" id="KW-0442">Lipid degradation</keyword>
<comment type="subcellular location">
    <subcellularLocation>
        <location evidence="2">Secreted</location>
    </subcellularLocation>
</comment>
<evidence type="ECO:0000256" key="9">
    <source>
        <dbReference type="ARBA" id="ARBA00022963"/>
    </source>
</evidence>
<dbReference type="PROSITE" id="PS00118">
    <property type="entry name" value="PA2_HIS"/>
    <property type="match status" value="1"/>
</dbReference>
<evidence type="ECO:0000256" key="11">
    <source>
        <dbReference type="ARBA" id="ARBA00023157"/>
    </source>
</evidence>
<comment type="caution">
    <text evidence="14">The sequence shown here is derived from an EMBL/GenBank/DDBJ whole genome shotgun (WGS) entry which is preliminary data.</text>
</comment>
<keyword evidence="8" id="KW-0106">Calcium</keyword>
<dbReference type="PRINTS" id="PR01273">
    <property type="entry name" value="INVTBRTCOLOR"/>
</dbReference>
<dbReference type="CDD" id="cd04704">
    <property type="entry name" value="PLA2_bee_venom_like"/>
    <property type="match status" value="1"/>
</dbReference>
<dbReference type="EMBL" id="JAIFRP010000080">
    <property type="protein sequence ID" value="KAK2579729.1"/>
    <property type="molecule type" value="Genomic_DNA"/>
</dbReference>
<dbReference type="Proteomes" id="UP001258017">
    <property type="component" value="Unassembled WGS sequence"/>
</dbReference>
<dbReference type="GO" id="GO:0005576">
    <property type="term" value="C:extracellular region"/>
    <property type="evidence" value="ECO:0007669"/>
    <property type="project" value="UniProtKB-SubCell"/>
</dbReference>
<evidence type="ECO:0000256" key="1">
    <source>
        <dbReference type="ARBA" id="ARBA00001913"/>
    </source>
</evidence>
<dbReference type="Gene3D" id="2.40.128.20">
    <property type="match status" value="1"/>
</dbReference>
<keyword evidence="15" id="KW-1185">Reference proteome</keyword>
<keyword evidence="5" id="KW-0964">Secreted</keyword>
<accession>A0AAD9RHF1</accession>
<comment type="cofactor">
    <cofactor evidence="1">
        <name>Ca(2+)</name>
        <dbReference type="ChEBI" id="CHEBI:29108"/>
    </cofactor>
</comment>
<dbReference type="InterPro" id="IPR036444">
    <property type="entry name" value="PLipase_A2_dom_sf"/>
</dbReference>
<dbReference type="EC" id="3.1.1.4" evidence="3"/>
<dbReference type="SUPFAM" id="SSF48619">
    <property type="entry name" value="Phospholipase A2, PLA2"/>
    <property type="match status" value="1"/>
</dbReference>
<dbReference type="PROSITE" id="PS00213">
    <property type="entry name" value="LIPOCALIN"/>
    <property type="match status" value="1"/>
</dbReference>
<keyword evidence="10" id="KW-0443">Lipid metabolism</keyword>
<dbReference type="Gene3D" id="1.20.90.10">
    <property type="entry name" value="Phospholipase A2 domain"/>
    <property type="match status" value="1"/>
</dbReference>
<sequence>MKLILYHNTICVQKEEVTFAKMHSPLWYIALVGCFALASGHTYHMGGCPIVEPMQGFQMNRFLGIWYVIQKTSTASKCITYNYTRGEEPGEYLITQDSDHPVLGLTPLKHEYHYTGELSVPEPSVAARMQVRFPLSVAGTASHIIFSTDYDNYAGIFTCQKLAFAHRQSATILSRRRDLDKNIVDRLREKLSGYGVDPYDLSIISQSGCPHGNNSLDINIDPGTFTAESFGNAVRKAGEKLGDGVQWVANTGSKVYHKIAGTEEDTSPKSEVTHRVVPVTRDSGKGLAEIDELSRSYRVNNDHVLENIKIWVNFNMLAVFFSILSVLWVHDVMASVLVADTTMSRMVELNADEPFCSLYNDRGVIQRMILGADPKKVRQMPSNLVADLEETCLALKGKNETLGGGLIYPGTKWCGPGSQAKSYDELGHHAAEDACCREHDHCPITISPQQCIHGICNNSPFTRSHCDCDAKFRRCLQNLNTEVANTLGALFFNVIQVTCFKERRPCSQWQRNGYAEAVSNRLCSQYKFRPSDKYVPLMPLNMNI</sequence>
<dbReference type="InterPro" id="IPR022272">
    <property type="entry name" value="Lipocalin_CS"/>
</dbReference>
<dbReference type="PROSITE" id="PS51257">
    <property type="entry name" value="PROKAR_LIPOPROTEIN"/>
    <property type="match status" value="1"/>
</dbReference>
<dbReference type="GO" id="GO:0004623">
    <property type="term" value="F:phospholipase A2 activity"/>
    <property type="evidence" value="ECO:0007669"/>
    <property type="project" value="UniProtKB-EC"/>
</dbReference>
<reference evidence="14" key="2">
    <citation type="journal article" date="2023" name="Commun. Biol.">
        <title>Intrasexual cuticular hydrocarbon dimorphism in a wasp sheds light on hydrocarbon biosynthesis genes in Hymenoptera.</title>
        <authorList>
            <person name="Moris V.C."/>
            <person name="Podsiadlowski L."/>
            <person name="Martin S."/>
            <person name="Oeyen J.P."/>
            <person name="Donath A."/>
            <person name="Petersen M."/>
            <person name="Wilbrandt J."/>
            <person name="Misof B."/>
            <person name="Liedtke D."/>
            <person name="Thamm M."/>
            <person name="Scheiner R."/>
            <person name="Schmitt T."/>
            <person name="Niehuis O."/>
        </authorList>
    </citation>
    <scope>NUCLEOTIDE SEQUENCE</scope>
    <source>
        <strain evidence="14">GBR_01_08_01A</strain>
    </source>
</reference>
<evidence type="ECO:0000256" key="6">
    <source>
        <dbReference type="ARBA" id="ARBA00022723"/>
    </source>
</evidence>
<evidence type="ECO:0000256" key="7">
    <source>
        <dbReference type="ARBA" id="ARBA00022801"/>
    </source>
</evidence>
<evidence type="ECO:0000256" key="10">
    <source>
        <dbReference type="ARBA" id="ARBA00023098"/>
    </source>
</evidence>
<reference evidence="14" key="1">
    <citation type="submission" date="2021-08" db="EMBL/GenBank/DDBJ databases">
        <authorList>
            <person name="Misof B."/>
            <person name="Oliver O."/>
            <person name="Podsiadlowski L."/>
            <person name="Donath A."/>
            <person name="Peters R."/>
            <person name="Mayer C."/>
            <person name="Rust J."/>
            <person name="Gunkel S."/>
            <person name="Lesny P."/>
            <person name="Martin S."/>
            <person name="Oeyen J.P."/>
            <person name="Petersen M."/>
            <person name="Panagiotis P."/>
            <person name="Wilbrandt J."/>
            <person name="Tanja T."/>
        </authorList>
    </citation>
    <scope>NUCLEOTIDE SEQUENCE</scope>
    <source>
        <strain evidence="14">GBR_01_08_01A</strain>
        <tissue evidence="14">Thorax + abdomen</tissue>
    </source>
</reference>
<feature type="domain" description="Phospholipase A2-like central" evidence="13">
    <location>
        <begin position="407"/>
        <end position="502"/>
    </location>
</feature>
<organism evidence="14 15">
    <name type="scientific">Odynerus spinipes</name>
    <dbReference type="NCBI Taxonomy" id="1348599"/>
    <lineage>
        <taxon>Eukaryota</taxon>
        <taxon>Metazoa</taxon>
        <taxon>Ecdysozoa</taxon>
        <taxon>Arthropoda</taxon>
        <taxon>Hexapoda</taxon>
        <taxon>Insecta</taxon>
        <taxon>Pterygota</taxon>
        <taxon>Neoptera</taxon>
        <taxon>Endopterygota</taxon>
        <taxon>Hymenoptera</taxon>
        <taxon>Apocrita</taxon>
        <taxon>Aculeata</taxon>
        <taxon>Vespoidea</taxon>
        <taxon>Vespidae</taxon>
        <taxon>Eumeninae</taxon>
        <taxon>Odynerus</taxon>
    </lineage>
</organism>
<dbReference type="GO" id="GO:0046872">
    <property type="term" value="F:metal ion binding"/>
    <property type="evidence" value="ECO:0007669"/>
    <property type="project" value="UniProtKB-KW"/>
</dbReference>
<keyword evidence="7" id="KW-0378">Hydrolase</keyword>